<evidence type="ECO:0000256" key="2">
    <source>
        <dbReference type="SAM" id="Phobius"/>
    </source>
</evidence>
<dbReference type="InterPro" id="IPR036680">
    <property type="entry name" value="SPOR-like_sf"/>
</dbReference>
<gene>
    <name evidence="4" type="ORF">SAMN05421693_11572</name>
</gene>
<feature type="transmembrane region" description="Helical" evidence="2">
    <location>
        <begin position="34"/>
        <end position="52"/>
    </location>
</feature>
<evidence type="ECO:0000256" key="1">
    <source>
        <dbReference type="SAM" id="MobiDB-lite"/>
    </source>
</evidence>
<proteinExistence type="predicted"/>
<dbReference type="GO" id="GO:0032506">
    <property type="term" value="P:cytokinetic process"/>
    <property type="evidence" value="ECO:0007669"/>
    <property type="project" value="TreeGrafter"/>
</dbReference>
<sequence length="218" mass="23080">MKAIEPGSDSGAANGLYSPSEDAQAVETPLRERLVGAAVLLALAVIFLPMLLNGAGREARLSLAEPVPPEPIFQRPLPAPIEEQRPVSTIPPLPVEPPPVVHESPPPPAQATALVEATPPPPAEPRTLPPVRAPEPNTPVAGGWVVQVGSFGQEANARSEAERLRQAGFPAFVERTSADGRVLYRVKVGPKLERHGAQSLQARLQAEQSLRGIVVTHP</sequence>
<dbReference type="InterPro" id="IPR052521">
    <property type="entry name" value="Cell_div_SPOR-domain"/>
</dbReference>
<keyword evidence="2" id="KW-1133">Transmembrane helix</keyword>
<dbReference type="GO" id="GO:0032153">
    <property type="term" value="C:cell division site"/>
    <property type="evidence" value="ECO:0007669"/>
    <property type="project" value="TreeGrafter"/>
</dbReference>
<dbReference type="PANTHER" id="PTHR38687:SF1">
    <property type="entry name" value="CELL DIVISION PROTEIN DEDD"/>
    <property type="match status" value="1"/>
</dbReference>
<dbReference type="InterPro" id="IPR007730">
    <property type="entry name" value="SPOR-like_dom"/>
</dbReference>
<keyword evidence="5" id="KW-1185">Reference proteome</keyword>
<dbReference type="SUPFAM" id="SSF110997">
    <property type="entry name" value="Sporulation related repeat"/>
    <property type="match status" value="1"/>
</dbReference>
<accession>A0A1H9CZS3</accession>
<dbReference type="AlphaFoldDB" id="A0A1H9CZS3"/>
<dbReference type="PROSITE" id="PS51724">
    <property type="entry name" value="SPOR"/>
    <property type="match status" value="1"/>
</dbReference>
<feature type="region of interest" description="Disordered" evidence="1">
    <location>
        <begin position="84"/>
        <end position="126"/>
    </location>
</feature>
<evidence type="ECO:0000313" key="5">
    <source>
        <dbReference type="Proteomes" id="UP000199496"/>
    </source>
</evidence>
<dbReference type="EMBL" id="FOFO01000015">
    <property type="protein sequence ID" value="SEQ06742.1"/>
    <property type="molecule type" value="Genomic_DNA"/>
</dbReference>
<dbReference type="Gene3D" id="3.30.70.1070">
    <property type="entry name" value="Sporulation related repeat"/>
    <property type="match status" value="1"/>
</dbReference>
<dbReference type="PANTHER" id="PTHR38687">
    <property type="entry name" value="CELL DIVISION PROTEIN DEDD-RELATED"/>
    <property type="match status" value="1"/>
</dbReference>
<feature type="region of interest" description="Disordered" evidence="1">
    <location>
        <begin position="1"/>
        <end position="20"/>
    </location>
</feature>
<dbReference type="Pfam" id="PF05036">
    <property type="entry name" value="SPOR"/>
    <property type="match status" value="1"/>
</dbReference>
<dbReference type="Proteomes" id="UP000199496">
    <property type="component" value="Unassembled WGS sequence"/>
</dbReference>
<protein>
    <submittedName>
        <fullName evidence="4">DedD protein</fullName>
    </submittedName>
</protein>
<keyword evidence="2" id="KW-0472">Membrane</keyword>
<name>A0A1H9CZS3_9GAMM</name>
<dbReference type="STRING" id="867345.SAMN05421693_11572"/>
<reference evidence="4 5" key="1">
    <citation type="submission" date="2016-10" db="EMBL/GenBank/DDBJ databases">
        <authorList>
            <person name="de Groot N.N."/>
        </authorList>
    </citation>
    <scope>NUCLEOTIDE SEQUENCE [LARGE SCALE GENOMIC DNA]</scope>
    <source>
        <strain evidence="4 5">B7-7</strain>
    </source>
</reference>
<feature type="domain" description="SPOR" evidence="3">
    <location>
        <begin position="138"/>
        <end position="217"/>
    </location>
</feature>
<keyword evidence="2" id="KW-0812">Transmembrane</keyword>
<dbReference type="GO" id="GO:0030428">
    <property type="term" value="C:cell septum"/>
    <property type="evidence" value="ECO:0007669"/>
    <property type="project" value="TreeGrafter"/>
</dbReference>
<feature type="compositionally biased region" description="Pro residues" evidence="1">
    <location>
        <begin position="89"/>
        <end position="109"/>
    </location>
</feature>
<organism evidence="4 5">
    <name type="scientific">Ectothiorhodospira magna</name>
    <dbReference type="NCBI Taxonomy" id="867345"/>
    <lineage>
        <taxon>Bacteria</taxon>
        <taxon>Pseudomonadati</taxon>
        <taxon>Pseudomonadota</taxon>
        <taxon>Gammaproteobacteria</taxon>
        <taxon>Chromatiales</taxon>
        <taxon>Ectothiorhodospiraceae</taxon>
        <taxon>Ectothiorhodospira</taxon>
    </lineage>
</organism>
<dbReference type="GO" id="GO:0042834">
    <property type="term" value="F:peptidoglycan binding"/>
    <property type="evidence" value="ECO:0007669"/>
    <property type="project" value="InterPro"/>
</dbReference>
<evidence type="ECO:0000259" key="3">
    <source>
        <dbReference type="PROSITE" id="PS51724"/>
    </source>
</evidence>
<evidence type="ECO:0000313" key="4">
    <source>
        <dbReference type="EMBL" id="SEQ06742.1"/>
    </source>
</evidence>